<evidence type="ECO:0000259" key="6">
    <source>
        <dbReference type="Pfam" id="PF00582"/>
    </source>
</evidence>
<keyword evidence="8" id="KW-1185">Reference proteome</keyword>
<evidence type="ECO:0000256" key="3">
    <source>
        <dbReference type="ARBA" id="ARBA00011738"/>
    </source>
</evidence>
<dbReference type="PRINTS" id="PR01438">
    <property type="entry name" value="UNVRSLSTRESS"/>
</dbReference>
<name>A0A0S2TF46_9GAMM</name>
<evidence type="ECO:0000256" key="1">
    <source>
        <dbReference type="ARBA" id="ARBA00004496"/>
    </source>
</evidence>
<dbReference type="KEGG" id="tee:Tel_11950"/>
<reference evidence="7" key="1">
    <citation type="submission" date="2015-10" db="EMBL/GenBank/DDBJ databases">
        <title>Description of Candidatus Tenderia electrophaga gen. nov, sp. nov., an Uncultivated Electroautotroph from a Biocathode Enrichment.</title>
        <authorList>
            <person name="Eddie B.J."/>
            <person name="Malanoski A.P."/>
            <person name="Wang Z."/>
            <person name="Hall R.J."/>
            <person name="Oh S.D."/>
            <person name="Heiner C."/>
            <person name="Lin B."/>
            <person name="Strycharz-Glaven S.M."/>
        </authorList>
    </citation>
    <scope>NUCLEOTIDE SEQUENCE [LARGE SCALE GENOMIC DNA]</scope>
    <source>
        <strain evidence="7">NRL1</strain>
    </source>
</reference>
<evidence type="ECO:0000313" key="7">
    <source>
        <dbReference type="EMBL" id="ALP53787.1"/>
    </source>
</evidence>
<evidence type="ECO:0000256" key="4">
    <source>
        <dbReference type="ARBA" id="ARBA00022490"/>
    </source>
</evidence>
<evidence type="ECO:0000256" key="2">
    <source>
        <dbReference type="ARBA" id="ARBA00008791"/>
    </source>
</evidence>
<dbReference type="PANTHER" id="PTHR46268:SF23">
    <property type="entry name" value="UNIVERSAL STRESS PROTEIN A-RELATED"/>
    <property type="match status" value="1"/>
</dbReference>
<dbReference type="GO" id="GO:0005737">
    <property type="term" value="C:cytoplasm"/>
    <property type="evidence" value="ECO:0007669"/>
    <property type="project" value="UniProtKB-SubCell"/>
</dbReference>
<dbReference type="InterPro" id="IPR006016">
    <property type="entry name" value="UspA"/>
</dbReference>
<gene>
    <name evidence="7" type="ORF">Tel_11950</name>
</gene>
<dbReference type="AlphaFoldDB" id="A0A0S2TF46"/>
<dbReference type="PANTHER" id="PTHR46268">
    <property type="entry name" value="STRESS RESPONSE PROTEIN NHAX"/>
    <property type="match status" value="1"/>
</dbReference>
<sequence length="147" mass="15869">MSIHYSHILLATDLLDDAGAVADKAKYLADLDQAKLSAIHVVESLPLYFGNELVLPETQEIERQLVARGEKRMAEMCERLGIAASAGHVELGVTKQTIIDFAEHEGVDLIVIGSHSRRGLAHLLGSTARGVVNSAKCDVLAVRVETD</sequence>
<dbReference type="InterPro" id="IPR006015">
    <property type="entry name" value="Universal_stress_UspA"/>
</dbReference>
<dbReference type="Gene3D" id="3.40.50.620">
    <property type="entry name" value="HUPs"/>
    <property type="match status" value="1"/>
</dbReference>
<dbReference type="EMBL" id="CP013099">
    <property type="protein sequence ID" value="ALP53787.1"/>
    <property type="molecule type" value="Genomic_DNA"/>
</dbReference>
<evidence type="ECO:0000313" key="8">
    <source>
        <dbReference type="Proteomes" id="UP000055136"/>
    </source>
</evidence>
<proteinExistence type="inferred from homology"/>
<evidence type="ECO:0000256" key="5">
    <source>
        <dbReference type="PIRNR" id="PIRNR006276"/>
    </source>
</evidence>
<dbReference type="STRING" id="1748243.Tel_11950"/>
<comment type="similarity">
    <text evidence="2 5">Belongs to the universal stress protein A family.</text>
</comment>
<dbReference type="Pfam" id="PF00582">
    <property type="entry name" value="Usp"/>
    <property type="match status" value="1"/>
</dbReference>
<comment type="subunit">
    <text evidence="3">Homodimer.</text>
</comment>
<feature type="domain" description="UspA" evidence="6">
    <location>
        <begin position="5"/>
        <end position="143"/>
    </location>
</feature>
<comment type="subcellular location">
    <subcellularLocation>
        <location evidence="1 5">Cytoplasm</location>
    </subcellularLocation>
</comment>
<keyword evidence="4 5" id="KW-0963">Cytoplasm</keyword>
<dbReference type="Proteomes" id="UP000055136">
    <property type="component" value="Chromosome"/>
</dbReference>
<organism evidence="7 8">
    <name type="scientific">Candidatus Tenderia electrophaga</name>
    <dbReference type="NCBI Taxonomy" id="1748243"/>
    <lineage>
        <taxon>Bacteria</taxon>
        <taxon>Pseudomonadati</taxon>
        <taxon>Pseudomonadota</taxon>
        <taxon>Gammaproteobacteria</taxon>
        <taxon>Candidatus Tenderiales</taxon>
        <taxon>Candidatus Tenderiaceae</taxon>
        <taxon>Candidatus Tenderia</taxon>
    </lineage>
</organism>
<dbReference type="SUPFAM" id="SSF52402">
    <property type="entry name" value="Adenine nucleotide alpha hydrolases-like"/>
    <property type="match status" value="1"/>
</dbReference>
<dbReference type="InterPro" id="IPR014729">
    <property type="entry name" value="Rossmann-like_a/b/a_fold"/>
</dbReference>
<protein>
    <recommendedName>
        <fullName evidence="5">Universal stress protein</fullName>
    </recommendedName>
</protein>
<dbReference type="PIRSF" id="PIRSF006276">
    <property type="entry name" value="UspA"/>
    <property type="match status" value="1"/>
</dbReference>
<accession>A0A0S2TF46</accession>